<feature type="region of interest" description="Disordered" evidence="1">
    <location>
        <begin position="234"/>
        <end position="358"/>
    </location>
</feature>
<feature type="compositionally biased region" description="Pro residues" evidence="1">
    <location>
        <begin position="293"/>
        <end position="302"/>
    </location>
</feature>
<name>A0A0C9W740_9AGAM</name>
<feature type="region of interest" description="Disordered" evidence="1">
    <location>
        <begin position="832"/>
        <end position="864"/>
    </location>
</feature>
<dbReference type="AlphaFoldDB" id="A0A0C9W740"/>
<feature type="compositionally biased region" description="Basic residues" evidence="1">
    <location>
        <begin position="16"/>
        <end position="25"/>
    </location>
</feature>
<feature type="compositionally biased region" description="Low complexity" evidence="1">
    <location>
        <begin position="337"/>
        <end position="351"/>
    </location>
</feature>
<reference evidence="2 3" key="1">
    <citation type="submission" date="2014-04" db="EMBL/GenBank/DDBJ databases">
        <title>Evolutionary Origins and Diversification of the Mycorrhizal Mutualists.</title>
        <authorList>
            <consortium name="DOE Joint Genome Institute"/>
            <consortium name="Mycorrhizal Genomics Consortium"/>
            <person name="Kohler A."/>
            <person name="Kuo A."/>
            <person name="Nagy L.G."/>
            <person name="Floudas D."/>
            <person name="Copeland A."/>
            <person name="Barry K.W."/>
            <person name="Cichocki N."/>
            <person name="Veneault-Fourrey C."/>
            <person name="LaButti K."/>
            <person name="Lindquist E.A."/>
            <person name="Lipzen A."/>
            <person name="Lundell T."/>
            <person name="Morin E."/>
            <person name="Murat C."/>
            <person name="Riley R."/>
            <person name="Ohm R."/>
            <person name="Sun H."/>
            <person name="Tunlid A."/>
            <person name="Henrissat B."/>
            <person name="Grigoriev I.V."/>
            <person name="Hibbett D.S."/>
            <person name="Martin F."/>
        </authorList>
    </citation>
    <scope>NUCLEOTIDE SEQUENCE [LARGE SCALE GENOMIC DNA]</scope>
    <source>
        <strain evidence="2 3">MD-312</strain>
    </source>
</reference>
<keyword evidence="3" id="KW-1185">Reference proteome</keyword>
<feature type="region of interest" description="Disordered" evidence="1">
    <location>
        <begin position="523"/>
        <end position="584"/>
    </location>
</feature>
<evidence type="ECO:0000256" key="1">
    <source>
        <dbReference type="SAM" id="MobiDB-lite"/>
    </source>
</evidence>
<dbReference type="OrthoDB" id="2804726at2759"/>
<feature type="compositionally biased region" description="Acidic residues" evidence="1">
    <location>
        <begin position="536"/>
        <end position="582"/>
    </location>
</feature>
<feature type="compositionally biased region" description="Pro residues" evidence="1">
    <location>
        <begin position="659"/>
        <end position="679"/>
    </location>
</feature>
<feature type="compositionally biased region" description="Polar residues" evidence="1">
    <location>
        <begin position="242"/>
        <end position="253"/>
    </location>
</feature>
<feature type="region of interest" description="Disordered" evidence="1">
    <location>
        <begin position="609"/>
        <end position="707"/>
    </location>
</feature>
<feature type="compositionally biased region" description="Pro residues" evidence="1">
    <location>
        <begin position="318"/>
        <end position="332"/>
    </location>
</feature>
<evidence type="ECO:0000313" key="3">
    <source>
        <dbReference type="Proteomes" id="UP000053820"/>
    </source>
</evidence>
<dbReference type="HOGENOM" id="CLU_331507_0_0_1"/>
<dbReference type="EMBL" id="KN839853">
    <property type="protein sequence ID" value="KIJ62928.1"/>
    <property type="molecule type" value="Genomic_DNA"/>
</dbReference>
<evidence type="ECO:0000313" key="2">
    <source>
        <dbReference type="EMBL" id="KIJ62928.1"/>
    </source>
</evidence>
<feature type="compositionally biased region" description="Polar residues" evidence="1">
    <location>
        <begin position="854"/>
        <end position="864"/>
    </location>
</feature>
<feature type="compositionally biased region" description="Basic and acidic residues" evidence="1">
    <location>
        <begin position="609"/>
        <end position="645"/>
    </location>
</feature>
<feature type="region of interest" description="Disordered" evidence="1">
    <location>
        <begin position="119"/>
        <end position="220"/>
    </location>
</feature>
<proteinExistence type="predicted"/>
<sequence>MAAAAVSLACPLRRSSRLAHAHNHTHSPPPLRQSHQSYQLKQHHHQRHHTRAAPDPEPDPDSSSSDPENELTPRALRALKRQRLALDVDGLPLAARVRPRKRRKENIIQVGVDDTRLSQLPRKDAAEVSGQSGLGNDATQAHTLTQRTKRPSSPTLTPLALKRAHSTDNQRSAATGDNVAQIPTVRSISIPDLTTDPPNEAGPPSISISVSTTPDERPSSATFRELSLAAAFNDEPSILSPRDNSPRSSSIQGPNDPYPVLSITLSPTSAEPITTPPPSPPGHTSSRASSPEPLTPLTPLTPTPESSPSFPGHDRQITPPPSPPHDPLPPPFSLEVAPTSSSPAPDTPATPNTIHQPATLDPALDTLIPFEGLPPQFDPDLSLHLDRPPTTHPQNLQQLQGVGIEQEQFPSLQQPQLYVPPPPAPGRDREINIWKLACQERVDYLLRRYGSDYIKQLVALEARCLIPEARSSWPSPFSNSAWASSSADSDFNAALAHTPSPTRFRLYTPASYTYTSNSWGSGSGAVVGGKGWPGDGDSEDPEADWGMDDGEWGDGDVDMEDEDEDDYEDDEDFGEADADGEGDVNVGAVEGLKIGDVGMPSVLDHNLKDEVKADDKMEVDASDEKTTAEQMDEKENITQVMDEKPSSGPIATQEVPQPSSSPSPPPVSSPDSSPPPPSTPAKNTYLPPAQFTPPARHNLPPLSSLHVPLLSEPPRAFMGRGTPPDRRRLVEWSGSSRFAVSELGMGPPLYLSPVPQRHVTDDVGVDVGIVPMTVDTQSSHQPQHQHQGGWTSFLYAMLEGDGVNVGVNVGNAGQSSEAGWYELGLESVPVPGSDLGMPLSHSPPSLTEHAVEEGSSSTLRFALG</sequence>
<feature type="region of interest" description="Disordered" evidence="1">
    <location>
        <begin position="16"/>
        <end position="71"/>
    </location>
</feature>
<dbReference type="Proteomes" id="UP000053820">
    <property type="component" value="Unassembled WGS sequence"/>
</dbReference>
<feature type="compositionally biased region" description="Gly residues" evidence="1">
    <location>
        <begin position="523"/>
        <end position="534"/>
    </location>
</feature>
<gene>
    <name evidence="2" type="ORF">HYDPIDRAFT_168878</name>
</gene>
<organism evidence="2 3">
    <name type="scientific">Hydnomerulius pinastri MD-312</name>
    <dbReference type="NCBI Taxonomy" id="994086"/>
    <lineage>
        <taxon>Eukaryota</taxon>
        <taxon>Fungi</taxon>
        <taxon>Dikarya</taxon>
        <taxon>Basidiomycota</taxon>
        <taxon>Agaricomycotina</taxon>
        <taxon>Agaricomycetes</taxon>
        <taxon>Agaricomycetidae</taxon>
        <taxon>Boletales</taxon>
        <taxon>Boletales incertae sedis</taxon>
        <taxon>Leucogyrophana</taxon>
    </lineage>
</organism>
<feature type="compositionally biased region" description="Polar residues" evidence="1">
    <location>
        <begin position="137"/>
        <end position="156"/>
    </location>
</feature>
<feature type="compositionally biased region" description="Low complexity" evidence="1">
    <location>
        <begin position="282"/>
        <end position="292"/>
    </location>
</feature>
<feature type="compositionally biased region" description="Low complexity" evidence="1">
    <location>
        <begin position="203"/>
        <end position="213"/>
    </location>
</feature>
<feature type="compositionally biased region" description="Basic residues" evidence="1">
    <location>
        <begin position="41"/>
        <end position="51"/>
    </location>
</feature>
<protein>
    <submittedName>
        <fullName evidence="2">Uncharacterized protein</fullName>
    </submittedName>
</protein>
<accession>A0A0C9W740</accession>